<reference evidence="4" key="1">
    <citation type="submission" date="2022-07" db="EMBL/GenBank/DDBJ databases">
        <title>Draft genome sequence of Zalerion maritima ATCC 34329, a (micro)plastics degrading marine fungus.</title>
        <authorList>
            <person name="Paco A."/>
            <person name="Goncalves M.F.M."/>
            <person name="Rocha-Santos T.A.P."/>
            <person name="Alves A."/>
        </authorList>
    </citation>
    <scope>NUCLEOTIDE SEQUENCE</scope>
    <source>
        <strain evidence="4">ATCC 34329</strain>
    </source>
</reference>
<feature type="region of interest" description="Disordered" evidence="3">
    <location>
        <begin position="443"/>
        <end position="465"/>
    </location>
</feature>
<gene>
    <name evidence="4" type="ORF">MKZ38_001003</name>
</gene>
<comment type="caution">
    <text evidence="4">The sequence shown here is derived from an EMBL/GenBank/DDBJ whole genome shotgun (WGS) entry which is preliminary data.</text>
</comment>
<feature type="non-terminal residue" evidence="4">
    <location>
        <position position="465"/>
    </location>
</feature>
<keyword evidence="5" id="KW-1185">Reference proteome</keyword>
<feature type="compositionally biased region" description="Polar residues" evidence="3">
    <location>
        <begin position="28"/>
        <end position="40"/>
    </location>
</feature>
<comment type="subcellular location">
    <subcellularLocation>
        <location evidence="1">Nucleus</location>
    </subcellularLocation>
</comment>
<keyword evidence="2" id="KW-0539">Nucleus</keyword>
<dbReference type="PANTHER" id="PTHR37534">
    <property type="entry name" value="TRANSCRIPTIONAL ACTIVATOR PROTEIN UGA3"/>
    <property type="match status" value="1"/>
</dbReference>
<protein>
    <submittedName>
        <fullName evidence="4">Uncharacterized protein</fullName>
    </submittedName>
</protein>
<dbReference type="AlphaFoldDB" id="A0AAD5RFE6"/>
<feature type="region of interest" description="Disordered" evidence="3">
    <location>
        <begin position="1"/>
        <end position="72"/>
    </location>
</feature>
<dbReference type="PANTHER" id="PTHR37534:SF2">
    <property type="entry name" value="N-ACETYLTRANSFERASE DOMAIN-CONTAINING PROTEIN"/>
    <property type="match status" value="1"/>
</dbReference>
<evidence type="ECO:0000256" key="1">
    <source>
        <dbReference type="ARBA" id="ARBA00004123"/>
    </source>
</evidence>
<dbReference type="GO" id="GO:0003700">
    <property type="term" value="F:DNA-binding transcription factor activity"/>
    <property type="evidence" value="ECO:0007669"/>
    <property type="project" value="TreeGrafter"/>
</dbReference>
<evidence type="ECO:0000313" key="5">
    <source>
        <dbReference type="Proteomes" id="UP001201980"/>
    </source>
</evidence>
<organism evidence="4 5">
    <name type="scientific">Zalerion maritima</name>
    <dbReference type="NCBI Taxonomy" id="339359"/>
    <lineage>
        <taxon>Eukaryota</taxon>
        <taxon>Fungi</taxon>
        <taxon>Dikarya</taxon>
        <taxon>Ascomycota</taxon>
        <taxon>Pezizomycotina</taxon>
        <taxon>Sordariomycetes</taxon>
        <taxon>Lulworthiomycetidae</taxon>
        <taxon>Lulworthiales</taxon>
        <taxon>Lulworthiaceae</taxon>
        <taxon>Zalerion</taxon>
    </lineage>
</organism>
<dbReference type="EMBL" id="JAKWBI020001249">
    <property type="protein sequence ID" value="KAJ2891024.1"/>
    <property type="molecule type" value="Genomic_DNA"/>
</dbReference>
<dbReference type="Proteomes" id="UP001201980">
    <property type="component" value="Unassembled WGS sequence"/>
</dbReference>
<dbReference type="GO" id="GO:0005634">
    <property type="term" value="C:nucleus"/>
    <property type="evidence" value="ECO:0007669"/>
    <property type="project" value="UniProtKB-SubCell"/>
</dbReference>
<name>A0AAD5RFE6_9PEZI</name>
<proteinExistence type="predicted"/>
<dbReference type="Pfam" id="PF11951">
    <property type="entry name" value="Fungal_trans_2"/>
    <property type="match status" value="1"/>
</dbReference>
<sequence>TYVDETEEITRHCEGGEDYMSEQPSPPSSGYRTAEDSSVSGGVPRHTRCPSFVSSQQHRTRSSPSLHIEASETGPIIPRASLNSQEWPLRNPNEAILFRHYVQNLATWLDACDPLRHFQTLVPRKARTCPILLNAIFAAASRHLSNTSEYDDLASNRYHEQCLKFLIPTLNHATVVSDEDMFAATIILRLLEEIEVKHTGMDSHGYLLGIHAFVNGGEHPLQTGGLVSAAFWVGLRQEIYIASMDHQPVKINLPHGMVDRSLEPADDSTWSNRAVVHIADVLNFCFGNDKSFSWWTELREWCTRWQESLPPTFTPIYEKKESEYQPFPEIWYDNACSVIGIQHHILANMFLTRFDPQIPQIGGQRKASVTKMTLAVCIGQRLKPTKQEIMRLVRRICGIGLCNQWTPPAMFTACMAIAAFGDLFQDQKDQEALLDILQRTERNHSRPTEATQQQMIKSWGWISEE</sequence>
<evidence type="ECO:0000256" key="2">
    <source>
        <dbReference type="ARBA" id="ARBA00023242"/>
    </source>
</evidence>
<dbReference type="GO" id="GO:0045944">
    <property type="term" value="P:positive regulation of transcription by RNA polymerase II"/>
    <property type="evidence" value="ECO:0007669"/>
    <property type="project" value="TreeGrafter"/>
</dbReference>
<evidence type="ECO:0000313" key="4">
    <source>
        <dbReference type="EMBL" id="KAJ2891024.1"/>
    </source>
</evidence>
<evidence type="ECO:0000256" key="3">
    <source>
        <dbReference type="SAM" id="MobiDB-lite"/>
    </source>
</evidence>
<accession>A0AAD5RFE6</accession>
<feature type="compositionally biased region" description="Polar residues" evidence="3">
    <location>
        <begin position="52"/>
        <end position="65"/>
    </location>
</feature>
<dbReference type="InterPro" id="IPR021858">
    <property type="entry name" value="Fun_TF"/>
</dbReference>
<dbReference type="GO" id="GO:0000976">
    <property type="term" value="F:transcription cis-regulatory region binding"/>
    <property type="evidence" value="ECO:0007669"/>
    <property type="project" value="TreeGrafter"/>
</dbReference>